<dbReference type="GO" id="GO:0046677">
    <property type="term" value="P:response to antibiotic"/>
    <property type="evidence" value="ECO:0007669"/>
    <property type="project" value="TreeGrafter"/>
</dbReference>
<name>A0A1M6D5M5_9FIRM</name>
<dbReference type="PANTHER" id="PTHR30158">
    <property type="entry name" value="ACRA/E-RELATED COMPONENT OF DRUG EFFLUX TRANSPORTER"/>
    <property type="match status" value="1"/>
</dbReference>
<evidence type="ECO:0000259" key="5">
    <source>
        <dbReference type="Pfam" id="PF25876"/>
    </source>
</evidence>
<organism evidence="9 10">
    <name type="scientific">Anaerovibrio lipolyticus DSM 3074</name>
    <dbReference type="NCBI Taxonomy" id="1120997"/>
    <lineage>
        <taxon>Bacteria</taxon>
        <taxon>Bacillati</taxon>
        <taxon>Bacillota</taxon>
        <taxon>Negativicutes</taxon>
        <taxon>Selenomonadales</taxon>
        <taxon>Selenomonadaceae</taxon>
        <taxon>Anaerovibrio</taxon>
    </lineage>
</organism>
<keyword evidence="4" id="KW-0732">Signal</keyword>
<dbReference type="Pfam" id="PF25917">
    <property type="entry name" value="BSH_RND"/>
    <property type="match status" value="1"/>
</dbReference>
<dbReference type="Gene3D" id="2.40.420.20">
    <property type="match status" value="1"/>
</dbReference>
<proteinExistence type="inferred from homology"/>
<feature type="domain" description="Multidrug resistance protein MdtA-like beta-barrel" evidence="7">
    <location>
        <begin position="209"/>
        <end position="302"/>
    </location>
</feature>
<dbReference type="Gene3D" id="2.40.30.170">
    <property type="match status" value="1"/>
</dbReference>
<dbReference type="Pfam" id="PF25944">
    <property type="entry name" value="Beta-barrel_RND"/>
    <property type="match status" value="1"/>
</dbReference>
<dbReference type="PROSITE" id="PS51257">
    <property type="entry name" value="PROKAR_LIPOPROTEIN"/>
    <property type="match status" value="1"/>
</dbReference>
<dbReference type="Proteomes" id="UP000191240">
    <property type="component" value="Unassembled WGS sequence"/>
</dbReference>
<dbReference type="NCBIfam" id="TIGR01730">
    <property type="entry name" value="RND_mfp"/>
    <property type="match status" value="1"/>
</dbReference>
<sequence>MGFSGKKAGAVIGALALMTSMIFAGCGGDEQASSGKTPVKAMKVLQQDAPVSYSYPGQLKGMNDVEVHSRVSGSIMEKYFKGGDTVREGQPLYRIDSRQYESAVIEAEAKLHKAESDLRKSQDDLYRDEVLFNDKAISEQSLFNQREDVKANMATVDSERAAVRKAQENLDDTIVYAPMSGRVSVDDVAVGTYATAGSTKLVSIGSLDPIYAQFSVSETEYLNILAKAMEEGLVDANGQDNSDNSDLPPVKIVLSNGYEYPLVGKITAADRSFNDNSGSLTIKALFSNPYGALLPGMFARVKFLDVTVKDAVLVPQRAVQQLLEETFVLVVDENGKSLSKNVVLGEKVGSYYVVKKGLTKDDAVIVDGLTNLQSGKDLDVTMVTADDMGFSLKESTDIVSKS</sequence>
<dbReference type="GO" id="GO:0030313">
    <property type="term" value="C:cell envelope"/>
    <property type="evidence" value="ECO:0007669"/>
    <property type="project" value="UniProtKB-SubCell"/>
</dbReference>
<dbReference type="InterPro" id="IPR058625">
    <property type="entry name" value="MdtA-like_BSH"/>
</dbReference>
<dbReference type="Gene3D" id="1.10.287.470">
    <property type="entry name" value="Helix hairpin bin"/>
    <property type="match status" value="1"/>
</dbReference>
<feature type="domain" description="Multidrug resistance protein MdtA-like barrel-sandwich hybrid" evidence="6">
    <location>
        <begin position="63"/>
        <end position="200"/>
    </location>
</feature>
<reference evidence="9 10" key="1">
    <citation type="submission" date="2016-11" db="EMBL/GenBank/DDBJ databases">
        <authorList>
            <person name="Jaros S."/>
            <person name="Januszkiewicz K."/>
            <person name="Wedrychowicz H."/>
        </authorList>
    </citation>
    <scope>NUCLEOTIDE SEQUENCE [LARGE SCALE GENOMIC DNA]</scope>
    <source>
        <strain evidence="9 10">DSM 3074</strain>
    </source>
</reference>
<keyword evidence="3" id="KW-0175">Coiled coil</keyword>
<dbReference type="Gene3D" id="2.40.50.100">
    <property type="match status" value="1"/>
</dbReference>
<evidence type="ECO:0000259" key="6">
    <source>
        <dbReference type="Pfam" id="PF25917"/>
    </source>
</evidence>
<dbReference type="GO" id="GO:0022857">
    <property type="term" value="F:transmembrane transporter activity"/>
    <property type="evidence" value="ECO:0007669"/>
    <property type="project" value="InterPro"/>
</dbReference>
<evidence type="ECO:0000313" key="9">
    <source>
        <dbReference type="EMBL" id="SHI68413.1"/>
    </source>
</evidence>
<evidence type="ECO:0000256" key="3">
    <source>
        <dbReference type="SAM" id="Coils"/>
    </source>
</evidence>
<feature type="chain" id="PRO_5038947902" evidence="4">
    <location>
        <begin position="25"/>
        <end position="402"/>
    </location>
</feature>
<feature type="coiled-coil region" evidence="3">
    <location>
        <begin position="97"/>
        <end position="124"/>
    </location>
</feature>
<dbReference type="AlphaFoldDB" id="A0A1M6D5M5"/>
<comment type="subcellular location">
    <subcellularLocation>
        <location evidence="1">Cell envelope</location>
    </subcellularLocation>
</comment>
<gene>
    <name evidence="9" type="ORF">SAMN02745671_01329</name>
</gene>
<dbReference type="SUPFAM" id="SSF111369">
    <property type="entry name" value="HlyD-like secretion proteins"/>
    <property type="match status" value="1"/>
</dbReference>
<dbReference type="InterPro" id="IPR058627">
    <property type="entry name" value="MdtA-like_C"/>
</dbReference>
<accession>A0A1M6D5M5</accession>
<dbReference type="OrthoDB" id="9801814at2"/>
<dbReference type="InterPro" id="IPR058624">
    <property type="entry name" value="MdtA-like_HH"/>
</dbReference>
<dbReference type="InterPro" id="IPR058626">
    <property type="entry name" value="MdtA-like_b-barrel"/>
</dbReference>
<dbReference type="GO" id="GO:0005886">
    <property type="term" value="C:plasma membrane"/>
    <property type="evidence" value="ECO:0007669"/>
    <property type="project" value="TreeGrafter"/>
</dbReference>
<dbReference type="RefSeq" id="WP_080325734.1">
    <property type="nucleotide sequence ID" value="NZ_FQYW01000010.1"/>
</dbReference>
<dbReference type="EMBL" id="FQYW01000010">
    <property type="protein sequence ID" value="SHI68413.1"/>
    <property type="molecule type" value="Genomic_DNA"/>
</dbReference>
<protein>
    <submittedName>
        <fullName evidence="9">Membrane fusion protein, multidrug efflux system</fullName>
    </submittedName>
</protein>
<evidence type="ECO:0000259" key="7">
    <source>
        <dbReference type="Pfam" id="PF25944"/>
    </source>
</evidence>
<feature type="signal peptide" evidence="4">
    <location>
        <begin position="1"/>
        <end position="24"/>
    </location>
</feature>
<dbReference type="InterPro" id="IPR006143">
    <property type="entry name" value="RND_pump_MFP"/>
</dbReference>
<evidence type="ECO:0000313" key="10">
    <source>
        <dbReference type="Proteomes" id="UP000191240"/>
    </source>
</evidence>
<comment type="similarity">
    <text evidence="2">Belongs to the membrane fusion protein (MFP) (TC 8.A.1) family.</text>
</comment>
<dbReference type="Pfam" id="PF25967">
    <property type="entry name" value="RND-MFP_C"/>
    <property type="match status" value="1"/>
</dbReference>
<evidence type="ECO:0000256" key="2">
    <source>
        <dbReference type="ARBA" id="ARBA00009477"/>
    </source>
</evidence>
<evidence type="ECO:0000259" key="8">
    <source>
        <dbReference type="Pfam" id="PF25967"/>
    </source>
</evidence>
<feature type="domain" description="Multidrug resistance protein MdtA-like alpha-helical hairpin" evidence="5">
    <location>
        <begin position="106"/>
        <end position="171"/>
    </location>
</feature>
<feature type="domain" description="Multidrug resistance protein MdtA-like C-terminal permuted SH3" evidence="8">
    <location>
        <begin position="310"/>
        <end position="369"/>
    </location>
</feature>
<evidence type="ECO:0000256" key="4">
    <source>
        <dbReference type="SAM" id="SignalP"/>
    </source>
</evidence>
<dbReference type="Pfam" id="PF25876">
    <property type="entry name" value="HH_MFP_RND"/>
    <property type="match status" value="1"/>
</dbReference>
<evidence type="ECO:0000256" key="1">
    <source>
        <dbReference type="ARBA" id="ARBA00004196"/>
    </source>
</evidence>